<dbReference type="Pfam" id="PF08448">
    <property type="entry name" value="PAS_4"/>
    <property type="match status" value="1"/>
</dbReference>
<dbReference type="NCBIfam" id="TIGR00229">
    <property type="entry name" value="sensory_box"/>
    <property type="match status" value="2"/>
</dbReference>
<gene>
    <name evidence="10" type="ORF">DM826_03620</name>
</gene>
<dbReference type="Proteomes" id="UP000276588">
    <property type="component" value="Unassembled WGS sequence"/>
</dbReference>
<dbReference type="InterPro" id="IPR000014">
    <property type="entry name" value="PAS"/>
</dbReference>
<dbReference type="InterPro" id="IPR035965">
    <property type="entry name" value="PAS-like_dom_sf"/>
</dbReference>
<dbReference type="InterPro" id="IPR029016">
    <property type="entry name" value="GAF-like_dom_sf"/>
</dbReference>
<dbReference type="EC" id="2.7.13.3" evidence="2"/>
<evidence type="ECO:0000313" key="10">
    <source>
        <dbReference type="EMBL" id="RJX44175.1"/>
    </source>
</evidence>
<dbReference type="Gene3D" id="2.10.70.100">
    <property type="match status" value="1"/>
</dbReference>
<dbReference type="InterPro" id="IPR013655">
    <property type="entry name" value="PAS_fold_3"/>
</dbReference>
<feature type="domain" description="PAS" evidence="8">
    <location>
        <begin position="289"/>
        <end position="335"/>
    </location>
</feature>
<evidence type="ECO:0000256" key="2">
    <source>
        <dbReference type="ARBA" id="ARBA00012438"/>
    </source>
</evidence>
<evidence type="ECO:0000256" key="4">
    <source>
        <dbReference type="ARBA" id="ARBA00022679"/>
    </source>
</evidence>
<dbReference type="AlphaFoldDB" id="A0A3A6Q0U4"/>
<evidence type="ECO:0000259" key="8">
    <source>
        <dbReference type="PROSITE" id="PS50112"/>
    </source>
</evidence>
<dbReference type="InterPro" id="IPR003018">
    <property type="entry name" value="GAF"/>
</dbReference>
<dbReference type="SUPFAM" id="SSF55785">
    <property type="entry name" value="PYP-like sensor domain (PAS domain)"/>
    <property type="match status" value="4"/>
</dbReference>
<evidence type="ECO:0000256" key="7">
    <source>
        <dbReference type="ARBA" id="ARBA00023163"/>
    </source>
</evidence>
<feature type="domain" description="PAC" evidence="9">
    <location>
        <begin position="338"/>
        <end position="389"/>
    </location>
</feature>
<evidence type="ECO:0000313" key="11">
    <source>
        <dbReference type="Proteomes" id="UP000276588"/>
    </source>
</evidence>
<dbReference type="RefSeq" id="WP_120101572.1">
    <property type="nucleotide sequence ID" value="NZ_QKNY01000005.1"/>
</dbReference>
<comment type="catalytic activity">
    <reaction evidence="1">
        <text>ATP + protein L-histidine = ADP + protein N-phospho-L-histidine.</text>
        <dbReference type="EC" id="2.7.13.3"/>
    </reaction>
</comment>
<dbReference type="InterPro" id="IPR013656">
    <property type="entry name" value="PAS_4"/>
</dbReference>
<dbReference type="CDD" id="cd00130">
    <property type="entry name" value="PAS"/>
    <property type="match status" value="4"/>
</dbReference>
<dbReference type="Gene3D" id="3.30.450.40">
    <property type="match status" value="2"/>
</dbReference>
<dbReference type="InterPro" id="IPR001610">
    <property type="entry name" value="PAC"/>
</dbReference>
<dbReference type="EMBL" id="QKNY01000005">
    <property type="protein sequence ID" value="RJX44175.1"/>
    <property type="molecule type" value="Genomic_DNA"/>
</dbReference>
<dbReference type="Pfam" id="PF08447">
    <property type="entry name" value="PAS_3"/>
    <property type="match status" value="2"/>
</dbReference>
<evidence type="ECO:0000259" key="9">
    <source>
        <dbReference type="PROSITE" id="PS50113"/>
    </source>
</evidence>
<dbReference type="Pfam" id="PF15915">
    <property type="entry name" value="BAT"/>
    <property type="match status" value="1"/>
</dbReference>
<comment type="caution">
    <text evidence="10">The sequence shown here is derived from an EMBL/GenBank/DDBJ whole genome shotgun (WGS) entry which is preliminary data.</text>
</comment>
<organism evidence="10 11">
    <name type="scientific">Halonotius aquaticus</name>
    <dbReference type="NCBI Taxonomy" id="2216978"/>
    <lineage>
        <taxon>Archaea</taxon>
        <taxon>Methanobacteriati</taxon>
        <taxon>Methanobacteriota</taxon>
        <taxon>Stenosarchaea group</taxon>
        <taxon>Halobacteria</taxon>
        <taxon>Halobacteriales</taxon>
        <taxon>Haloferacaceae</taxon>
        <taxon>Halonotius</taxon>
    </lineage>
</organism>
<dbReference type="PANTHER" id="PTHR43304:SF1">
    <property type="entry name" value="PAC DOMAIN-CONTAINING PROTEIN"/>
    <property type="match status" value="1"/>
</dbReference>
<dbReference type="Gene3D" id="3.30.450.20">
    <property type="entry name" value="PAS domain"/>
    <property type="match status" value="4"/>
</dbReference>
<dbReference type="GO" id="GO:0004673">
    <property type="term" value="F:protein histidine kinase activity"/>
    <property type="evidence" value="ECO:0007669"/>
    <property type="project" value="UniProtKB-EC"/>
</dbReference>
<dbReference type="InterPro" id="IPR013324">
    <property type="entry name" value="RNA_pol_sigma_r3/r4-like"/>
</dbReference>
<dbReference type="Pfam" id="PF13185">
    <property type="entry name" value="GAF_2"/>
    <property type="match status" value="2"/>
</dbReference>
<dbReference type="SMART" id="SM00091">
    <property type="entry name" value="PAS"/>
    <property type="match status" value="4"/>
</dbReference>
<dbReference type="InterPro" id="IPR052162">
    <property type="entry name" value="Sensor_kinase/Photoreceptor"/>
</dbReference>
<evidence type="ECO:0000256" key="1">
    <source>
        <dbReference type="ARBA" id="ARBA00000085"/>
    </source>
</evidence>
<dbReference type="Pfam" id="PF04967">
    <property type="entry name" value="HTH_10"/>
    <property type="match status" value="1"/>
</dbReference>
<name>A0A3A6Q0U4_9EURY</name>
<proteinExistence type="predicted"/>
<keyword evidence="6" id="KW-0805">Transcription regulation</keyword>
<evidence type="ECO:0000256" key="6">
    <source>
        <dbReference type="ARBA" id="ARBA00023015"/>
    </source>
</evidence>
<dbReference type="SMART" id="SM00086">
    <property type="entry name" value="PAC"/>
    <property type="match status" value="4"/>
</dbReference>
<dbReference type="PROSITE" id="PS50113">
    <property type="entry name" value="PAC"/>
    <property type="match status" value="2"/>
</dbReference>
<evidence type="ECO:0000256" key="5">
    <source>
        <dbReference type="ARBA" id="ARBA00022777"/>
    </source>
</evidence>
<dbReference type="InterPro" id="IPR036388">
    <property type="entry name" value="WH-like_DNA-bd_sf"/>
</dbReference>
<feature type="domain" description="PAS" evidence="8">
    <location>
        <begin position="386"/>
        <end position="459"/>
    </location>
</feature>
<keyword evidence="3" id="KW-0597">Phosphoprotein</keyword>
<feature type="domain" description="PAC" evidence="9">
    <location>
        <begin position="462"/>
        <end position="514"/>
    </location>
</feature>
<protein>
    <recommendedName>
        <fullName evidence="2">histidine kinase</fullName>
        <ecNumber evidence="2">2.7.13.3</ecNumber>
    </recommendedName>
</protein>
<evidence type="ECO:0000256" key="3">
    <source>
        <dbReference type="ARBA" id="ARBA00022553"/>
    </source>
</evidence>
<dbReference type="Gene3D" id="1.10.10.10">
    <property type="entry name" value="Winged helix-like DNA-binding domain superfamily/Winged helix DNA-binding domain"/>
    <property type="match status" value="1"/>
</dbReference>
<dbReference type="InterPro" id="IPR000700">
    <property type="entry name" value="PAS-assoc_C"/>
</dbReference>
<dbReference type="InterPro" id="IPR031803">
    <property type="entry name" value="BAT_GAF/HTH-assoc"/>
</dbReference>
<dbReference type="SUPFAM" id="SSF55781">
    <property type="entry name" value="GAF domain-like"/>
    <property type="match status" value="2"/>
</dbReference>
<dbReference type="InterPro" id="IPR007050">
    <property type="entry name" value="HTH_bacterioopsin"/>
</dbReference>
<dbReference type="PANTHER" id="PTHR43304">
    <property type="entry name" value="PHYTOCHROME-LIKE PROTEIN CPH1"/>
    <property type="match status" value="1"/>
</dbReference>
<dbReference type="OrthoDB" id="165911at2157"/>
<dbReference type="PROSITE" id="PS50112">
    <property type="entry name" value="PAS"/>
    <property type="match status" value="2"/>
</dbReference>
<dbReference type="SUPFAM" id="SSF88659">
    <property type="entry name" value="Sigma3 and sigma4 domains of RNA polymerase sigma factors"/>
    <property type="match status" value="1"/>
</dbReference>
<accession>A0A3A6Q0U4</accession>
<sequence length="1208" mass="132282">MTPTDGQQQATIGVVVSGSQADPVPTELCDGYALIDCDDSVPAVVDLCLVDAETIQTQPALVADWRAQQSPVFAPIVLLADPASQTDQGVDTEAPVRYDDVIETSTPTAALTRRIDNLFQRRRLSQELADTKQLTGSIFESSPLAKLIVGADGTIERANTRAGELFDISPTELVGQSYNADGWITLDDGTKLSVENGVPFADVIDTADPISEHECTITRPHDDDVVASVNAVPIQTDDAAVERVLLTLTDITARRAHANARDRQVDLFTKAQDIANVGAWEYDLRTADLYWTDEVYQIYGLSTDVTITSERAIAAYHPADRPAIEDAFERAVADGDAYDLELRLIDDTDTVRWVRTRGEPQSDDGDVIRVRGTIQDITERKTREGELQQMRNAVDKAPIGIVVSDPTQDDNPLVYVNNGFVEQTGYTRQEATGQNCRFLQGEDTDEETVAELRAAIDAAEPASATIRNYRADGSPFWNHLEIVPVTDESGTVANYIGFQQDVTERKERQEALKETQQRLALVLSETHTGVWTFHPESETITPIEFPDGLGLAEHASDVDAYLEQIHPADRDVVKDRIGSAIDSHEEFDVEFRLDTDEYERWLRSHGTVVTDSDGSDRVVGITTEITERVHRMTALEKRERLLRELHTATRHHYPLESQQALAEFVIAFLETALDLTYASMKLFDDDAGVLRSVCDSAAFGERPGSLATVAPGDNPVWEAYRSGESHRVNTPQFDGVATELPVTFTQLVAVPVGDFGVVVVYLPEATEFTNVDTDIVEVVATNAEAVLRGFESAESQAQLADQLSIQRAHIDTLQAVVDTTQAIQDRISQADTQSALDTAVCAELATPAPIEFVWIGRPRATETALTVTASAGGGEQYLDTVRSAHGACSLPAHIAATERELFSSNAISQHVRDTDWAKEALSYGYSAVLSIPLVHNDVLYGVLTAYSSHDDAFDEMYTNLLTDAASLLLNHTRVLDQRSLGSNQTPTTVTFKLADGSCPLQRLAAATASEIRLKTIVRATDDTVTVVAEIIDGDRQAVCEYASTATGINSATPFGTDDSTQILLELPRPFLATAVEQYGGQLLTATATPASTRIQLRITSGVSRRPLFEFITTQFEHAELIAQEERPDAAMDDRAALDELTERQREILNAAYYGGYYEIPRTVTGEELAASFDISSPAVYKHLQAAHKKLLKQLLTHEYPPHEGGLDS</sequence>
<keyword evidence="7" id="KW-0804">Transcription</keyword>
<keyword evidence="11" id="KW-1185">Reference proteome</keyword>
<keyword evidence="4" id="KW-0808">Transferase</keyword>
<reference evidence="10 11" key="1">
    <citation type="submission" date="2018-06" db="EMBL/GenBank/DDBJ databases">
        <title>Halonotius sp. F13-13 a new haloarchaeeon isolated from a solar saltern from Isla Cristina, Huelva, Spain.</title>
        <authorList>
            <person name="Duran-Viseras A."/>
            <person name="Sanchez-Porro C."/>
            <person name="Ventosa A."/>
        </authorList>
    </citation>
    <scope>NUCLEOTIDE SEQUENCE [LARGE SCALE GENOMIC DNA]</scope>
    <source>
        <strain evidence="10 11">F13-13</strain>
    </source>
</reference>
<dbReference type="Pfam" id="PF13426">
    <property type="entry name" value="PAS_9"/>
    <property type="match status" value="1"/>
</dbReference>
<keyword evidence="5" id="KW-0418">Kinase</keyword>